<accession>A0ABS6TG79</accession>
<dbReference type="PANTHER" id="PTHR22916:SF51">
    <property type="entry name" value="GLYCOSYLTRANSFERASE EPSH-RELATED"/>
    <property type="match status" value="1"/>
</dbReference>
<dbReference type="Pfam" id="PF00535">
    <property type="entry name" value="Glycos_transf_2"/>
    <property type="match status" value="1"/>
</dbReference>
<sequence>MNQLVSVIVPVYNIDAYLTKSVATILSQTYSNIEILLIDDHSKDNSFPVMENLAAQDDRVKIFRLDHHRGVSSARNFGIKKAKGTFISFVDGDDLLAPQFIEALIEQMNDEIALATVGYQWGYRNAASSEKVQLLSRKEIFAAVNSFGSPIGGYIWNKLFRSAVLLDEKILFDEKIALAEDLWFTAEYIAKAPQATFSFLPQMLYQKVNRPTSTIHQASRDMRQMEQIIRRKIDTLGKQIKN</sequence>
<proteinExistence type="predicted"/>
<evidence type="ECO:0000256" key="2">
    <source>
        <dbReference type="ARBA" id="ARBA00022679"/>
    </source>
</evidence>
<feature type="domain" description="Glycosyltransferase 2-like" evidence="3">
    <location>
        <begin position="6"/>
        <end position="120"/>
    </location>
</feature>
<organism evidence="4 5">
    <name type="scientific">Enterococcus alishanensis</name>
    <dbReference type="NCBI Taxonomy" id="1303817"/>
    <lineage>
        <taxon>Bacteria</taxon>
        <taxon>Bacillati</taxon>
        <taxon>Bacillota</taxon>
        <taxon>Bacilli</taxon>
        <taxon>Lactobacillales</taxon>
        <taxon>Enterococcaceae</taxon>
        <taxon>Enterococcus</taxon>
    </lineage>
</organism>
<comment type="caution">
    <text evidence="4">The sequence shown here is derived from an EMBL/GenBank/DDBJ whole genome shotgun (WGS) entry which is preliminary data.</text>
</comment>
<evidence type="ECO:0000313" key="5">
    <source>
        <dbReference type="Proteomes" id="UP000774130"/>
    </source>
</evidence>
<evidence type="ECO:0000313" key="4">
    <source>
        <dbReference type="EMBL" id="MBV7391919.1"/>
    </source>
</evidence>
<dbReference type="InterPro" id="IPR001173">
    <property type="entry name" value="Glyco_trans_2-like"/>
</dbReference>
<keyword evidence="5" id="KW-1185">Reference proteome</keyword>
<dbReference type="EMBL" id="JAHUZB010000006">
    <property type="protein sequence ID" value="MBV7391919.1"/>
    <property type="molecule type" value="Genomic_DNA"/>
</dbReference>
<evidence type="ECO:0000256" key="1">
    <source>
        <dbReference type="ARBA" id="ARBA00022676"/>
    </source>
</evidence>
<reference evidence="4 5" key="1">
    <citation type="submission" date="2021-06" db="EMBL/GenBank/DDBJ databases">
        <title>Enterococcus alishanensis sp. nov., a novel lactic acid bacterium isolated from fresh coffee beans.</title>
        <authorList>
            <person name="Chen Y.-S."/>
        </authorList>
    </citation>
    <scope>NUCLEOTIDE SEQUENCE [LARGE SCALE GENOMIC DNA]</scope>
    <source>
        <strain evidence="4 5">ALS3</strain>
    </source>
</reference>
<dbReference type="Proteomes" id="UP000774130">
    <property type="component" value="Unassembled WGS sequence"/>
</dbReference>
<dbReference type="RefSeq" id="WP_218327126.1">
    <property type="nucleotide sequence ID" value="NZ_JAHUZB010000006.1"/>
</dbReference>
<keyword evidence="1" id="KW-0328">Glycosyltransferase</keyword>
<name>A0ABS6TG79_9ENTE</name>
<gene>
    <name evidence="4" type="ORF">KUA55_14620</name>
</gene>
<protein>
    <submittedName>
        <fullName evidence="4">Glycosyltransferase</fullName>
    </submittedName>
</protein>
<evidence type="ECO:0000259" key="3">
    <source>
        <dbReference type="Pfam" id="PF00535"/>
    </source>
</evidence>
<dbReference type="PANTHER" id="PTHR22916">
    <property type="entry name" value="GLYCOSYLTRANSFERASE"/>
    <property type="match status" value="1"/>
</dbReference>
<keyword evidence="2" id="KW-0808">Transferase</keyword>
<dbReference type="CDD" id="cd00761">
    <property type="entry name" value="Glyco_tranf_GTA_type"/>
    <property type="match status" value="1"/>
</dbReference>